<protein>
    <recommendedName>
        <fullName evidence="3">N-acetyltransferase domain-containing protein</fullName>
    </recommendedName>
</protein>
<sequence>MVPDDAQRLGIGRALAAHVAASAVLLGYRDLVADVSAQGLPLRRILDGIGDTRSTRHPGGSRLRTRVDRSVLGGLGPTLGALAG</sequence>
<proteinExistence type="predicted"/>
<dbReference type="EMBL" id="BSUZ01000001">
    <property type="protein sequence ID" value="GMA87271.1"/>
    <property type="molecule type" value="Genomic_DNA"/>
</dbReference>
<evidence type="ECO:0008006" key="3">
    <source>
        <dbReference type="Google" id="ProtNLM"/>
    </source>
</evidence>
<name>A0ABQ6JIA1_9ACTN</name>
<evidence type="ECO:0000313" key="1">
    <source>
        <dbReference type="EMBL" id="GMA87271.1"/>
    </source>
</evidence>
<comment type="caution">
    <text evidence="1">The sequence shown here is derived from an EMBL/GenBank/DDBJ whole genome shotgun (WGS) entry which is preliminary data.</text>
</comment>
<accession>A0ABQ6JIA1</accession>
<dbReference type="Gene3D" id="3.40.630.30">
    <property type="match status" value="1"/>
</dbReference>
<dbReference type="InterPro" id="IPR016181">
    <property type="entry name" value="Acyl_CoA_acyltransferase"/>
</dbReference>
<keyword evidence="2" id="KW-1185">Reference proteome</keyword>
<reference evidence="2" key="1">
    <citation type="journal article" date="2019" name="Int. J. Syst. Evol. Microbiol.">
        <title>The Global Catalogue of Microorganisms (GCM) 10K type strain sequencing project: providing services to taxonomists for standard genome sequencing and annotation.</title>
        <authorList>
            <consortium name="The Broad Institute Genomics Platform"/>
            <consortium name="The Broad Institute Genome Sequencing Center for Infectious Disease"/>
            <person name="Wu L."/>
            <person name="Ma J."/>
        </authorList>
    </citation>
    <scope>NUCLEOTIDE SEQUENCE [LARGE SCALE GENOMIC DNA]</scope>
    <source>
        <strain evidence="2">NBRC 108730</strain>
    </source>
</reference>
<dbReference type="Proteomes" id="UP001157017">
    <property type="component" value="Unassembled WGS sequence"/>
</dbReference>
<evidence type="ECO:0000313" key="2">
    <source>
        <dbReference type="Proteomes" id="UP001157017"/>
    </source>
</evidence>
<dbReference type="SUPFAM" id="SSF55729">
    <property type="entry name" value="Acyl-CoA N-acyltransferases (Nat)"/>
    <property type="match status" value="1"/>
</dbReference>
<organism evidence="1 2">
    <name type="scientific">Angustibacter aerolatus</name>
    <dbReference type="NCBI Taxonomy" id="1162965"/>
    <lineage>
        <taxon>Bacteria</taxon>
        <taxon>Bacillati</taxon>
        <taxon>Actinomycetota</taxon>
        <taxon>Actinomycetes</taxon>
        <taxon>Kineosporiales</taxon>
        <taxon>Kineosporiaceae</taxon>
    </lineage>
</organism>
<gene>
    <name evidence="1" type="ORF">GCM10025868_25210</name>
</gene>